<proteinExistence type="predicted"/>
<gene>
    <name evidence="1" type="ORF">EVB02_00505</name>
</gene>
<dbReference type="Pfam" id="PF09839">
    <property type="entry name" value="DUF2066"/>
    <property type="match status" value="1"/>
</dbReference>
<sequence length="351" mass="40209">MVELKKVVLLIIINLISVSSSAELYSIVIPVPDQSELSRDKAIDQAFTKVLINLTGFSNAAEKVTINVNEETFVEALSFQKIFGENSEDDVSMTDDELGLKVIFSEKDLNKFIVDSGLRMLSSVRPEFLFWILVDEEIKGRDFLRNSSDHQFKIELNQKLESRKITHFLPIYDLQDELSLSKDDAWNLNTESVKAASSRYDSDGWILVRFYESESGMIRGTWTHDVDGELMTEDFFSSSIRDFFNQKIDMFLDKLLLPFSYVSDQSYEKVKLAIKNIDQYADYKALTSRIKDLDIVRSVELSSISLNDLELVIETNASTKFLRRDLNGLSFLSERTGIPSSESRLAFDWIN</sequence>
<dbReference type="EMBL" id="SHBO01000003">
    <property type="protein sequence ID" value="RZO08627.1"/>
    <property type="molecule type" value="Genomic_DNA"/>
</dbReference>
<dbReference type="InterPro" id="IPR018642">
    <property type="entry name" value="DUF2066"/>
</dbReference>
<comment type="caution">
    <text evidence="1">The sequence shown here is derived from an EMBL/GenBank/DDBJ whole genome shotgun (WGS) entry which is preliminary data.</text>
</comment>
<accession>A0A520LP49</accession>
<reference evidence="1 2" key="1">
    <citation type="submission" date="2019-02" db="EMBL/GenBank/DDBJ databases">
        <title>Prokaryotic population dynamics and viral predation in marine succession experiment using metagenomics: the confinement effect.</title>
        <authorList>
            <person name="Haro-Moreno J.M."/>
            <person name="Rodriguez-Valera F."/>
            <person name="Lopez-Perez M."/>
        </authorList>
    </citation>
    <scope>NUCLEOTIDE SEQUENCE [LARGE SCALE GENOMIC DNA]</scope>
    <source>
        <strain evidence="1">MED-G169</strain>
    </source>
</reference>
<evidence type="ECO:0000313" key="2">
    <source>
        <dbReference type="Proteomes" id="UP000318148"/>
    </source>
</evidence>
<dbReference type="AlphaFoldDB" id="A0A520LP49"/>
<evidence type="ECO:0000313" key="1">
    <source>
        <dbReference type="EMBL" id="RZO08627.1"/>
    </source>
</evidence>
<dbReference type="Proteomes" id="UP000318148">
    <property type="component" value="Unassembled WGS sequence"/>
</dbReference>
<protein>
    <submittedName>
        <fullName evidence="1">DUF2066 domain-containing protein</fullName>
    </submittedName>
</protein>
<organism evidence="1 2">
    <name type="scientific">SAR92 clade bacterium</name>
    <dbReference type="NCBI Taxonomy" id="2315479"/>
    <lineage>
        <taxon>Bacteria</taxon>
        <taxon>Pseudomonadati</taxon>
        <taxon>Pseudomonadota</taxon>
        <taxon>Gammaproteobacteria</taxon>
        <taxon>Cellvibrionales</taxon>
        <taxon>Porticoccaceae</taxon>
        <taxon>SAR92 clade</taxon>
    </lineage>
</organism>
<name>A0A520LP49_9GAMM</name>